<organism evidence="1 2">
    <name type="scientific">Kibdelosporangium aridum</name>
    <dbReference type="NCBI Taxonomy" id="2030"/>
    <lineage>
        <taxon>Bacteria</taxon>
        <taxon>Bacillati</taxon>
        <taxon>Actinomycetota</taxon>
        <taxon>Actinomycetes</taxon>
        <taxon>Pseudonocardiales</taxon>
        <taxon>Pseudonocardiaceae</taxon>
        <taxon>Kibdelosporangium</taxon>
    </lineage>
</organism>
<evidence type="ECO:0000313" key="2">
    <source>
        <dbReference type="Proteomes" id="UP000192674"/>
    </source>
</evidence>
<dbReference type="Proteomes" id="UP000192674">
    <property type="component" value="Unassembled WGS sequence"/>
</dbReference>
<evidence type="ECO:0000313" key="1">
    <source>
        <dbReference type="EMBL" id="SMD20640.1"/>
    </source>
</evidence>
<dbReference type="EMBL" id="FWXV01000006">
    <property type="protein sequence ID" value="SMD20640.1"/>
    <property type="molecule type" value="Genomic_DNA"/>
</dbReference>
<proteinExistence type="predicted"/>
<name>A0A1W2FFI4_KIBAR</name>
<dbReference type="RefSeq" id="WP_200825788.1">
    <property type="nucleotide sequence ID" value="NZ_FWXV01000006.1"/>
</dbReference>
<protein>
    <submittedName>
        <fullName evidence="1">Uncharacterized protein</fullName>
    </submittedName>
</protein>
<accession>A0A1W2FFI4</accession>
<keyword evidence="2" id="KW-1185">Reference proteome</keyword>
<reference evidence="1 2" key="1">
    <citation type="submission" date="2017-04" db="EMBL/GenBank/DDBJ databases">
        <authorList>
            <person name="Afonso C.L."/>
            <person name="Miller P.J."/>
            <person name="Scott M.A."/>
            <person name="Spackman E."/>
            <person name="Goraichik I."/>
            <person name="Dimitrov K.M."/>
            <person name="Suarez D.L."/>
            <person name="Swayne D.E."/>
        </authorList>
    </citation>
    <scope>NUCLEOTIDE SEQUENCE [LARGE SCALE GENOMIC DNA]</scope>
    <source>
        <strain evidence="1 2">DSM 43828</strain>
    </source>
</reference>
<dbReference type="AlphaFoldDB" id="A0A1W2FFI4"/>
<sequence length="174" mass="19861">MKVTRVAYSRNLNTGKYARLLEQARRLGRVRSEVWQRYGSVSGARLSDRQIRDRWMAVGIATQFGVLANAWKETVRDAVADITANRAAAKTQARKAVNRRVADTAERKRLFAALKTDTWAEDPLLSRRMRKHWKRGRNRTHNQIVVRSDQYRTFTLTDGGKTSGSPFPAWNGAS</sequence>
<gene>
    <name evidence="1" type="ORF">SAMN05661093_06517</name>
</gene>